<dbReference type="EMBL" id="QRAP01000001">
    <property type="protein sequence ID" value="RDK96706.1"/>
    <property type="molecule type" value="Genomic_DNA"/>
</dbReference>
<reference evidence="1 2" key="1">
    <citation type="submission" date="2018-07" db="EMBL/GenBank/DDBJ databases">
        <title>Genomic Encyclopedia of Type Strains, Phase IV (KMG-IV): sequencing the most valuable type-strain genomes for metagenomic binning, comparative biology and taxonomic classification.</title>
        <authorList>
            <person name="Goeker M."/>
        </authorList>
    </citation>
    <scope>NUCLEOTIDE SEQUENCE [LARGE SCALE GENOMIC DNA]</scope>
    <source>
        <strain evidence="1 2">DSM 103736</strain>
    </source>
</reference>
<evidence type="ECO:0000313" key="1">
    <source>
        <dbReference type="EMBL" id="RDK96706.1"/>
    </source>
</evidence>
<name>A0A370R2R8_9GAMM</name>
<evidence type="ECO:0000313" key="2">
    <source>
        <dbReference type="Proteomes" id="UP000254848"/>
    </source>
</evidence>
<keyword evidence="2" id="KW-1185">Reference proteome</keyword>
<dbReference type="AlphaFoldDB" id="A0A370R2R8"/>
<accession>A0A370R2R8</accession>
<organism evidence="1 2">
    <name type="scientific">Enterobacillus tribolii</name>
    <dbReference type="NCBI Taxonomy" id="1487935"/>
    <lineage>
        <taxon>Bacteria</taxon>
        <taxon>Pseudomonadati</taxon>
        <taxon>Pseudomonadota</taxon>
        <taxon>Gammaproteobacteria</taxon>
        <taxon>Enterobacterales</taxon>
        <taxon>Hafniaceae</taxon>
        <taxon>Enterobacillus</taxon>
    </lineage>
</organism>
<dbReference type="Proteomes" id="UP000254848">
    <property type="component" value="Unassembled WGS sequence"/>
</dbReference>
<sequence length="64" mass="7275">MSRLDELKICDGCSRYRQHGICQVICPQGSHNTGCGLMCLNRGMAHFRPCFAHDVEYGFQLRDV</sequence>
<comment type="caution">
    <text evidence="1">The sequence shown here is derived from an EMBL/GenBank/DDBJ whole genome shotgun (WGS) entry which is preliminary data.</text>
</comment>
<proteinExistence type="predicted"/>
<protein>
    <submittedName>
        <fullName evidence="1">Uncharacterized protein</fullName>
    </submittedName>
</protein>
<gene>
    <name evidence="1" type="ORF">C8D90_101137</name>
</gene>